<evidence type="ECO:0000313" key="2">
    <source>
        <dbReference type="EMBL" id="MFC0557725.1"/>
    </source>
</evidence>
<evidence type="ECO:0008006" key="4">
    <source>
        <dbReference type="Google" id="ProtNLM"/>
    </source>
</evidence>
<keyword evidence="3" id="KW-1185">Reference proteome</keyword>
<proteinExistence type="predicted"/>
<protein>
    <recommendedName>
        <fullName evidence="4">YfhD family protein</fullName>
    </recommendedName>
</protein>
<comment type="caution">
    <text evidence="2">The sequence shown here is derived from an EMBL/GenBank/DDBJ whole genome shotgun (WGS) entry which is preliminary data.</text>
</comment>
<evidence type="ECO:0000313" key="3">
    <source>
        <dbReference type="Proteomes" id="UP001589833"/>
    </source>
</evidence>
<sequence>MSKKSRSKRVFQEGKDAVQPANETEMDTMTLGDLSLEKAERHQSKQSNKGSN</sequence>
<accession>A0ABV6NAC1</accession>
<dbReference type="Proteomes" id="UP001589833">
    <property type="component" value="Unassembled WGS sequence"/>
</dbReference>
<dbReference type="RefSeq" id="WP_273843066.1">
    <property type="nucleotide sequence ID" value="NZ_JAQQWT010000006.1"/>
</dbReference>
<organism evidence="2 3">
    <name type="scientific">Halalkalibacter alkalisediminis</name>
    <dbReference type="NCBI Taxonomy" id="935616"/>
    <lineage>
        <taxon>Bacteria</taxon>
        <taxon>Bacillati</taxon>
        <taxon>Bacillota</taxon>
        <taxon>Bacilli</taxon>
        <taxon>Bacillales</taxon>
        <taxon>Bacillaceae</taxon>
        <taxon>Halalkalibacter</taxon>
    </lineage>
</organism>
<dbReference type="EMBL" id="JBHLTR010000003">
    <property type="protein sequence ID" value="MFC0557725.1"/>
    <property type="molecule type" value="Genomic_DNA"/>
</dbReference>
<evidence type="ECO:0000256" key="1">
    <source>
        <dbReference type="SAM" id="MobiDB-lite"/>
    </source>
</evidence>
<gene>
    <name evidence="2" type="ORF">ACFFH4_01490</name>
</gene>
<feature type="region of interest" description="Disordered" evidence="1">
    <location>
        <begin position="1"/>
        <end position="52"/>
    </location>
</feature>
<reference evidence="2 3" key="1">
    <citation type="submission" date="2024-09" db="EMBL/GenBank/DDBJ databases">
        <authorList>
            <person name="Sun Q."/>
            <person name="Mori K."/>
        </authorList>
    </citation>
    <scope>NUCLEOTIDE SEQUENCE [LARGE SCALE GENOMIC DNA]</scope>
    <source>
        <strain evidence="2 3">NCAIM B.02301</strain>
    </source>
</reference>
<name>A0ABV6NAC1_9BACI</name>